<dbReference type="RefSeq" id="WP_121978409.1">
    <property type="nucleotide sequence ID" value="NZ_JBHTLH010000011.1"/>
</dbReference>
<dbReference type="Gene3D" id="3.30.70.1210">
    <property type="entry name" value="Crispr-associated protein, domain 2"/>
    <property type="match status" value="1"/>
</dbReference>
<sequence>MYLSRVEIDVGNRQKIKGLTHLGAYHNWVEQCFPSEIKAGKRGRHLWRIDPLDGKKYLLLVSEEVPDLQQMESNGVPGTAVTKLYDQFLDRLRKNQIMQFRLTANPTYAIKRPGSKQPRIVPHITIDNQRNWLIKRAEKLGFHLVQQVHSDLLKSKDTWAFNIVNRDYQILRKGHRTIRLSRVTFEGLLQIGDLERFKKTLVNGIGREKAFGMGLMTVVPLS</sequence>
<dbReference type="SUPFAM" id="SSF117987">
    <property type="entry name" value="CRISPR-associated protein"/>
    <property type="match status" value="2"/>
</dbReference>
<dbReference type="Proteomes" id="UP001597156">
    <property type="component" value="Unassembled WGS sequence"/>
</dbReference>
<organism evidence="1 2">
    <name type="scientific">Lentilactobacillus raoultii</name>
    <dbReference type="NCBI Taxonomy" id="1987503"/>
    <lineage>
        <taxon>Bacteria</taxon>
        <taxon>Bacillati</taxon>
        <taxon>Bacillota</taxon>
        <taxon>Bacilli</taxon>
        <taxon>Lactobacillales</taxon>
        <taxon>Lactobacillaceae</taxon>
        <taxon>Lentilactobacillus</taxon>
    </lineage>
</organism>
<dbReference type="EMBL" id="JBHTLH010000011">
    <property type="protein sequence ID" value="MFD1124644.1"/>
    <property type="molecule type" value="Genomic_DNA"/>
</dbReference>
<accession>A0ABW3PEZ1</accession>
<name>A0ABW3PEZ1_9LACO</name>
<dbReference type="NCBIfam" id="TIGR01907">
    <property type="entry name" value="casE_Cse3"/>
    <property type="match status" value="1"/>
</dbReference>
<evidence type="ECO:0000313" key="2">
    <source>
        <dbReference type="Proteomes" id="UP001597156"/>
    </source>
</evidence>
<proteinExistence type="predicted"/>
<dbReference type="SMART" id="SM01101">
    <property type="entry name" value="CRISPR_assoc"/>
    <property type="match status" value="1"/>
</dbReference>
<dbReference type="Pfam" id="PF08798">
    <property type="entry name" value="CRISPR_assoc"/>
    <property type="match status" value="1"/>
</dbReference>
<dbReference type="CDD" id="cd09727">
    <property type="entry name" value="Cas6_I-E"/>
    <property type="match status" value="1"/>
</dbReference>
<evidence type="ECO:0000313" key="1">
    <source>
        <dbReference type="EMBL" id="MFD1124644.1"/>
    </source>
</evidence>
<gene>
    <name evidence="1" type="primary">cas6e</name>
    <name evidence="1" type="ORF">ACFQ22_04610</name>
</gene>
<reference evidence="2" key="1">
    <citation type="journal article" date="2019" name="Int. J. Syst. Evol. Microbiol.">
        <title>The Global Catalogue of Microorganisms (GCM) 10K type strain sequencing project: providing services to taxonomists for standard genome sequencing and annotation.</title>
        <authorList>
            <consortium name="The Broad Institute Genomics Platform"/>
            <consortium name="The Broad Institute Genome Sequencing Center for Infectious Disease"/>
            <person name="Wu L."/>
            <person name="Ma J."/>
        </authorList>
    </citation>
    <scope>NUCLEOTIDE SEQUENCE [LARGE SCALE GENOMIC DNA]</scope>
    <source>
        <strain evidence="2">CCUG 71848</strain>
    </source>
</reference>
<comment type="caution">
    <text evidence="1">The sequence shown here is derived from an EMBL/GenBank/DDBJ whole genome shotgun (WGS) entry which is preliminary data.</text>
</comment>
<dbReference type="InterPro" id="IPR010179">
    <property type="entry name" value="CRISPR-assoc_prot_Cse3"/>
</dbReference>
<keyword evidence="2" id="KW-1185">Reference proteome</keyword>
<dbReference type="Gene3D" id="3.30.70.1200">
    <property type="entry name" value="Crispr-associated protein, domain 1"/>
    <property type="match status" value="1"/>
</dbReference>
<protein>
    <submittedName>
        <fullName evidence="1">Type I-E CRISPR-associated protein Cas6/Cse3/CasE</fullName>
    </submittedName>
</protein>